<keyword evidence="5 6" id="KW-0472">Membrane</keyword>
<dbReference type="PANTHER" id="PTHR23513">
    <property type="entry name" value="INTEGRAL MEMBRANE EFFLUX PROTEIN-RELATED"/>
    <property type="match status" value="1"/>
</dbReference>
<evidence type="ECO:0000256" key="2">
    <source>
        <dbReference type="ARBA" id="ARBA00022475"/>
    </source>
</evidence>
<evidence type="ECO:0000313" key="9">
    <source>
        <dbReference type="Proteomes" id="UP001205311"/>
    </source>
</evidence>
<evidence type="ECO:0000259" key="7">
    <source>
        <dbReference type="PROSITE" id="PS50850"/>
    </source>
</evidence>
<keyword evidence="4 6" id="KW-1133">Transmembrane helix</keyword>
<dbReference type="CDD" id="cd06173">
    <property type="entry name" value="MFS_MefA_like"/>
    <property type="match status" value="1"/>
</dbReference>
<dbReference type="Pfam" id="PF07690">
    <property type="entry name" value="MFS_1"/>
    <property type="match status" value="1"/>
</dbReference>
<comment type="subcellular location">
    <subcellularLocation>
        <location evidence="1">Cell membrane</location>
        <topology evidence="1">Multi-pass membrane protein</topology>
    </subcellularLocation>
</comment>
<feature type="transmembrane region" description="Helical" evidence="6">
    <location>
        <begin position="288"/>
        <end position="311"/>
    </location>
</feature>
<dbReference type="InterPro" id="IPR011701">
    <property type="entry name" value="MFS"/>
</dbReference>
<feature type="transmembrane region" description="Helical" evidence="6">
    <location>
        <begin position="344"/>
        <end position="365"/>
    </location>
</feature>
<feature type="transmembrane region" description="Helical" evidence="6">
    <location>
        <begin position="120"/>
        <end position="144"/>
    </location>
</feature>
<keyword evidence="9" id="KW-1185">Reference proteome</keyword>
<comment type="caution">
    <text evidence="8">The sequence shown here is derived from an EMBL/GenBank/DDBJ whole genome shotgun (WGS) entry which is preliminary data.</text>
</comment>
<feature type="transmembrane region" description="Helical" evidence="6">
    <location>
        <begin position="318"/>
        <end position="338"/>
    </location>
</feature>
<organism evidence="8 9">
    <name type="scientific">Streptoalloteichus tenebrarius (strain ATCC 17920 / DSM 40477 / JCM 4838 / CBS 697.72 / NBRC 16177 / NCIMB 11028 / NRRL B-12390 / A12253. 1 / ISP 5477)</name>
    <name type="common">Streptomyces tenebrarius</name>
    <dbReference type="NCBI Taxonomy" id="1933"/>
    <lineage>
        <taxon>Bacteria</taxon>
        <taxon>Bacillati</taxon>
        <taxon>Actinomycetota</taxon>
        <taxon>Actinomycetes</taxon>
        <taxon>Pseudonocardiales</taxon>
        <taxon>Pseudonocardiaceae</taxon>
        <taxon>Streptoalloteichus</taxon>
    </lineage>
</organism>
<keyword evidence="2" id="KW-1003">Cell membrane</keyword>
<dbReference type="InterPro" id="IPR036259">
    <property type="entry name" value="MFS_trans_sf"/>
</dbReference>
<proteinExistence type="predicted"/>
<accession>A0ABT1I0T0</accession>
<feature type="transmembrane region" description="Helical" evidence="6">
    <location>
        <begin position="62"/>
        <end position="82"/>
    </location>
</feature>
<feature type="domain" description="Major facilitator superfamily (MFS) profile" evidence="7">
    <location>
        <begin position="242"/>
        <end position="447"/>
    </location>
</feature>
<dbReference type="RefSeq" id="WP_253672216.1">
    <property type="nucleotide sequence ID" value="NZ_JAMTCP010000041.1"/>
</dbReference>
<feature type="transmembrane region" description="Helical" evidence="6">
    <location>
        <begin position="377"/>
        <end position="399"/>
    </location>
</feature>
<dbReference type="SUPFAM" id="SSF103473">
    <property type="entry name" value="MFS general substrate transporter"/>
    <property type="match status" value="1"/>
</dbReference>
<dbReference type="InterPro" id="IPR020846">
    <property type="entry name" value="MFS_dom"/>
</dbReference>
<dbReference type="PANTHER" id="PTHR23513:SF17">
    <property type="entry name" value="MEMBRANE PROTEIN"/>
    <property type="match status" value="1"/>
</dbReference>
<feature type="transmembrane region" description="Helical" evidence="6">
    <location>
        <begin position="156"/>
        <end position="178"/>
    </location>
</feature>
<sequence length="447" mass="45058">MTTAADSATSSTRRVGARRLFAGSGFRRLLASRLIAQWGDGVFQAGLGGAVLFNPERQADPAAVAAGLAVLLLPYSVIGPFAGALLDRWDRRRVLVVANLVRGALVLLTVAAVGSGMEGVPLYTGALLVMGVSRFVGAGLSAALPHVVDRDHLVEANALAATLGAAAAAVGGACAIGLRGVVGADNAGSALVTAVAVVGSVAAALVSAGFARGRLGPDECDEPSQTLVAVARGLGDGARAVATTPSVAAGFVALMAHRVVFGTSTLAGVLLMRYAFGDQGPFRAGMAGVGQAVAAGAAGMLVAAVVTAPLVNRVGRRTAVVSALLTAATAQLCVGLCLNLPMVVVATFFIAGGGQVVKLCVDAAVQQDVGDEVRGRVFALYDTLFNVMYVLAISLTAVVLPQNGYAPTLLVAVASVYLVGMAGYPLMDRRQGPRPRSDPPEAISPRP</sequence>
<dbReference type="Proteomes" id="UP001205311">
    <property type="component" value="Unassembled WGS sequence"/>
</dbReference>
<dbReference type="EMBL" id="JAMTCP010000041">
    <property type="protein sequence ID" value="MCP2261389.1"/>
    <property type="molecule type" value="Genomic_DNA"/>
</dbReference>
<reference evidence="8 9" key="1">
    <citation type="submission" date="2022-06" db="EMBL/GenBank/DDBJ databases">
        <title>Genomic Encyclopedia of Archaeal and Bacterial Type Strains, Phase II (KMG-II): from individual species to whole genera.</title>
        <authorList>
            <person name="Goeker M."/>
        </authorList>
    </citation>
    <scope>NUCLEOTIDE SEQUENCE [LARGE SCALE GENOMIC DNA]</scope>
    <source>
        <strain evidence="8 9">DSM 40477</strain>
    </source>
</reference>
<evidence type="ECO:0000313" key="8">
    <source>
        <dbReference type="EMBL" id="MCP2261389.1"/>
    </source>
</evidence>
<evidence type="ECO:0000256" key="1">
    <source>
        <dbReference type="ARBA" id="ARBA00004651"/>
    </source>
</evidence>
<feature type="transmembrane region" description="Helical" evidence="6">
    <location>
        <begin position="190"/>
        <end position="211"/>
    </location>
</feature>
<protein>
    <submittedName>
        <fullName evidence="8">Major Facilitator Superfamily protein</fullName>
    </submittedName>
</protein>
<dbReference type="Gene3D" id="1.20.1250.20">
    <property type="entry name" value="MFS general substrate transporter like domains"/>
    <property type="match status" value="1"/>
</dbReference>
<dbReference type="PROSITE" id="PS50850">
    <property type="entry name" value="MFS"/>
    <property type="match status" value="1"/>
</dbReference>
<evidence type="ECO:0000256" key="3">
    <source>
        <dbReference type="ARBA" id="ARBA00022692"/>
    </source>
</evidence>
<evidence type="ECO:0000256" key="4">
    <source>
        <dbReference type="ARBA" id="ARBA00022989"/>
    </source>
</evidence>
<evidence type="ECO:0000256" key="6">
    <source>
        <dbReference type="SAM" id="Phobius"/>
    </source>
</evidence>
<feature type="transmembrane region" description="Helical" evidence="6">
    <location>
        <begin position="94"/>
        <end position="114"/>
    </location>
</feature>
<keyword evidence="3 6" id="KW-0812">Transmembrane</keyword>
<feature type="transmembrane region" description="Helical" evidence="6">
    <location>
        <begin position="405"/>
        <end position="427"/>
    </location>
</feature>
<gene>
    <name evidence="8" type="ORF">LX15_005115</name>
</gene>
<name>A0ABT1I0T0_STRSD</name>
<evidence type="ECO:0000256" key="5">
    <source>
        <dbReference type="ARBA" id="ARBA00023136"/>
    </source>
</evidence>